<dbReference type="AlphaFoldDB" id="A0A318YA30"/>
<dbReference type="EMBL" id="KZ821475">
    <property type="protein sequence ID" value="PYH31176.1"/>
    <property type="molecule type" value="Genomic_DNA"/>
</dbReference>
<name>A0A318YA30_ASPNB</name>
<keyword evidence="2" id="KW-1185">Reference proteome</keyword>
<reference evidence="1" key="1">
    <citation type="submission" date="2016-12" db="EMBL/GenBank/DDBJ databases">
        <title>The genomes of Aspergillus section Nigri reveals drivers in fungal speciation.</title>
        <authorList>
            <consortium name="DOE Joint Genome Institute"/>
            <person name="Vesth T.C."/>
            <person name="Nybo J."/>
            <person name="Theobald S."/>
            <person name="Brandl J."/>
            <person name="Frisvad J.C."/>
            <person name="Nielsen K.F."/>
            <person name="Lyhne E.K."/>
            <person name="Kogle M.E."/>
            <person name="Kuo A."/>
            <person name="Riley R."/>
            <person name="Clum A."/>
            <person name="Nolan M."/>
            <person name="Lipzen A."/>
            <person name="Salamov A."/>
            <person name="Henrissat B."/>
            <person name="Wiebenga A."/>
            <person name="De Vries R.P."/>
            <person name="Grigoriev I.V."/>
            <person name="Mortensen U.H."/>
            <person name="Andersen M.R."/>
            <person name="Baker S.E."/>
        </authorList>
    </citation>
    <scope>NUCLEOTIDE SEQUENCE [LARGE SCALE GENOMIC DNA]</scope>
    <source>
        <strain evidence="1">CBS 115656</strain>
    </source>
</reference>
<protein>
    <submittedName>
        <fullName evidence="1">Uncharacterized protein</fullName>
    </submittedName>
</protein>
<organism evidence="1 2">
    <name type="scientific">Aspergillus neoniger (strain CBS 115656)</name>
    <dbReference type="NCBI Taxonomy" id="1448310"/>
    <lineage>
        <taxon>Eukaryota</taxon>
        <taxon>Fungi</taxon>
        <taxon>Dikarya</taxon>
        <taxon>Ascomycota</taxon>
        <taxon>Pezizomycotina</taxon>
        <taxon>Eurotiomycetes</taxon>
        <taxon>Eurotiomycetidae</taxon>
        <taxon>Eurotiales</taxon>
        <taxon>Aspergillaceae</taxon>
        <taxon>Aspergillus</taxon>
        <taxon>Aspergillus subgen. Circumdati</taxon>
    </lineage>
</organism>
<sequence length="111" mass="12914">MHDGEEEPCSYLLTLVSQRFPRLSSVCPALDDSAATTHRKSSFPVVRRTEYRHNNKLCVHVVNCVDTDDDDDDDDRRLQLKLFAARHQNAFRDMYGVVYQNHSELLVRLLH</sequence>
<evidence type="ECO:0000313" key="2">
    <source>
        <dbReference type="Proteomes" id="UP000247647"/>
    </source>
</evidence>
<dbReference type="RefSeq" id="XP_025476654.1">
    <property type="nucleotide sequence ID" value="XM_025618120.1"/>
</dbReference>
<evidence type="ECO:0000313" key="1">
    <source>
        <dbReference type="EMBL" id="PYH31176.1"/>
    </source>
</evidence>
<accession>A0A318YA30</accession>
<dbReference type="GeneID" id="37120576"/>
<gene>
    <name evidence="1" type="ORF">BO87DRAFT_141415</name>
</gene>
<dbReference type="Proteomes" id="UP000247647">
    <property type="component" value="Unassembled WGS sequence"/>
</dbReference>
<dbReference type="OrthoDB" id="10463497at2759"/>
<proteinExistence type="predicted"/>